<feature type="binding site" evidence="14">
    <location>
        <position position="147"/>
    </location>
    <ligand>
        <name>L-threonine</name>
        <dbReference type="ChEBI" id="CHEBI:57926"/>
    </ligand>
</feature>
<sequence>MKTKIWTVGTALDATVRQSEIQEAADCLREGKLVAFPTETVYGLGADARSTEAVEGIFRAKGRPSDNPLIVHIADKSQLHDLVDRVDETSCRLMDACWPGPLTLVLPAKPGAVSPRVTAGLATVAVRMPAHPLALALIRAAGCPVAAPSANRSGRPSPTEARHVLDDLDGLIDGIVDGGPTGVGVESTVVEVAADGRVHVLRPGGVSAERLAQLLPDAAVVSAHDDGAGAEAYGAVVTRAEAHGAAAGASVAAKADASASTPLAPKSPGMKYAHYAPKGRLTLVRGLSAERVAARIRQELEAARARGEVTGVLTFAERARLYDADLVVPCGSLADPDSVARGLYAALRRFDDAGATFILAETPEEKGIGAAVMNRMRKAAADRVIEV</sequence>
<dbReference type="EC" id="2.7.7.87" evidence="3 13"/>
<dbReference type="InterPro" id="IPR010923">
    <property type="entry name" value="T(6)A37_SUA5"/>
</dbReference>
<keyword evidence="7 13" id="KW-0819">tRNA processing</keyword>
<reference evidence="16 17" key="1">
    <citation type="journal article" date="2009" name="Int. J. Syst. Evol. Microbiol.">
        <title>Paenibacillus contaminans sp. nov., isolated from a contaminated laboratory plate.</title>
        <authorList>
            <person name="Chou J.H."/>
            <person name="Lee J.H."/>
            <person name="Lin M.C."/>
            <person name="Chang P.S."/>
            <person name="Arun A.B."/>
            <person name="Young C.C."/>
            <person name="Chen W.M."/>
        </authorList>
    </citation>
    <scope>NUCLEOTIDE SEQUENCE [LARGE SCALE GENOMIC DNA]</scope>
    <source>
        <strain evidence="16 17">CKOBP-6</strain>
    </source>
</reference>
<evidence type="ECO:0000256" key="2">
    <source>
        <dbReference type="ARBA" id="ARBA00007663"/>
    </source>
</evidence>
<evidence type="ECO:0000256" key="1">
    <source>
        <dbReference type="ARBA" id="ARBA00004496"/>
    </source>
</evidence>
<feature type="binding site" evidence="14">
    <location>
        <position position="187"/>
    </location>
    <ligand>
        <name>L-threonine</name>
        <dbReference type="ChEBI" id="CHEBI:57926"/>
    </ligand>
</feature>
<dbReference type="InterPro" id="IPR005145">
    <property type="entry name" value="Sua5_C"/>
</dbReference>
<evidence type="ECO:0000256" key="3">
    <source>
        <dbReference type="ARBA" id="ARBA00012584"/>
    </source>
</evidence>
<dbReference type="Proteomes" id="UP000250369">
    <property type="component" value="Unassembled WGS sequence"/>
</dbReference>
<comment type="catalytic activity">
    <reaction evidence="12 13">
        <text>L-threonine + hydrogencarbonate + ATP = L-threonylcarbamoyladenylate + diphosphate + H2O</text>
        <dbReference type="Rhea" id="RHEA:36407"/>
        <dbReference type="ChEBI" id="CHEBI:15377"/>
        <dbReference type="ChEBI" id="CHEBI:17544"/>
        <dbReference type="ChEBI" id="CHEBI:30616"/>
        <dbReference type="ChEBI" id="CHEBI:33019"/>
        <dbReference type="ChEBI" id="CHEBI:57926"/>
        <dbReference type="ChEBI" id="CHEBI:73682"/>
        <dbReference type="EC" id="2.7.7.87"/>
    </reaction>
</comment>
<evidence type="ECO:0000256" key="14">
    <source>
        <dbReference type="PIRSR" id="PIRSR004930-1"/>
    </source>
</evidence>
<dbReference type="GO" id="GO:0003725">
    <property type="term" value="F:double-stranded RNA binding"/>
    <property type="evidence" value="ECO:0007669"/>
    <property type="project" value="UniProtKB-UniRule"/>
</dbReference>
<dbReference type="SUPFAM" id="SSF55821">
    <property type="entry name" value="YrdC/RibB"/>
    <property type="match status" value="1"/>
</dbReference>
<gene>
    <name evidence="16" type="ORF">DQG23_27230</name>
</gene>
<evidence type="ECO:0000256" key="6">
    <source>
        <dbReference type="ARBA" id="ARBA00022679"/>
    </source>
</evidence>
<evidence type="ECO:0000259" key="15">
    <source>
        <dbReference type="PROSITE" id="PS51163"/>
    </source>
</evidence>
<feature type="binding site" evidence="14">
    <location>
        <position position="202"/>
    </location>
    <ligand>
        <name>ATP</name>
        <dbReference type="ChEBI" id="CHEBI:30616"/>
    </ligand>
</feature>
<feature type="binding site" evidence="14">
    <location>
        <position position="123"/>
    </location>
    <ligand>
        <name>ATP</name>
        <dbReference type="ChEBI" id="CHEBI:30616"/>
    </ligand>
</feature>
<keyword evidence="9 13" id="KW-0547">Nucleotide-binding</keyword>
<evidence type="ECO:0000313" key="16">
    <source>
        <dbReference type="EMBL" id="RAV17336.1"/>
    </source>
</evidence>
<evidence type="ECO:0000256" key="8">
    <source>
        <dbReference type="ARBA" id="ARBA00022695"/>
    </source>
</evidence>
<evidence type="ECO:0000256" key="7">
    <source>
        <dbReference type="ARBA" id="ARBA00022694"/>
    </source>
</evidence>
<dbReference type="InterPro" id="IPR017945">
    <property type="entry name" value="DHBP_synth_RibB-like_a/b_dom"/>
</dbReference>
<dbReference type="PROSITE" id="PS51163">
    <property type="entry name" value="YRDC"/>
    <property type="match status" value="1"/>
</dbReference>
<feature type="binding site" evidence="14">
    <location>
        <position position="63"/>
    </location>
    <ligand>
        <name>ATP</name>
        <dbReference type="ChEBI" id="CHEBI:30616"/>
    </ligand>
</feature>
<dbReference type="GO" id="GO:0005737">
    <property type="term" value="C:cytoplasm"/>
    <property type="evidence" value="ECO:0007669"/>
    <property type="project" value="UniProtKB-SubCell"/>
</dbReference>
<dbReference type="Pfam" id="PF01300">
    <property type="entry name" value="Sua5_yciO_yrdC"/>
    <property type="match status" value="1"/>
</dbReference>
<dbReference type="GO" id="GO:0000049">
    <property type="term" value="F:tRNA binding"/>
    <property type="evidence" value="ECO:0007669"/>
    <property type="project" value="TreeGrafter"/>
</dbReference>
<evidence type="ECO:0000256" key="13">
    <source>
        <dbReference type="PIRNR" id="PIRNR004930"/>
    </source>
</evidence>
<comment type="subcellular location">
    <subcellularLocation>
        <location evidence="1 13">Cytoplasm</location>
    </subcellularLocation>
</comment>
<evidence type="ECO:0000256" key="9">
    <source>
        <dbReference type="ARBA" id="ARBA00022741"/>
    </source>
</evidence>
<name>A0A329MDG4_9BACL</name>
<keyword evidence="6 13" id="KW-0808">Transferase</keyword>
<keyword evidence="17" id="KW-1185">Reference proteome</keyword>
<dbReference type="Gene3D" id="3.90.870.10">
    <property type="entry name" value="DHBP synthase"/>
    <property type="match status" value="1"/>
</dbReference>
<dbReference type="NCBIfam" id="TIGR00057">
    <property type="entry name" value="L-threonylcarbamoyladenylate synthase"/>
    <property type="match status" value="1"/>
</dbReference>
<dbReference type="FunFam" id="3.90.870.10:FF:000008">
    <property type="entry name" value="Threonylcarbamoyl-AMP synthase"/>
    <property type="match status" value="1"/>
</dbReference>
<dbReference type="GO" id="GO:0008033">
    <property type="term" value="P:tRNA processing"/>
    <property type="evidence" value="ECO:0007669"/>
    <property type="project" value="UniProtKB-KW"/>
</dbReference>
<dbReference type="GO" id="GO:0061710">
    <property type="term" value="F:L-threonylcarbamoyladenylate synthase"/>
    <property type="evidence" value="ECO:0007669"/>
    <property type="project" value="UniProtKB-EC"/>
</dbReference>
<dbReference type="PIRSF" id="PIRSF004930">
    <property type="entry name" value="Tln_factor_SUA5"/>
    <property type="match status" value="1"/>
</dbReference>
<evidence type="ECO:0000256" key="5">
    <source>
        <dbReference type="ARBA" id="ARBA00022490"/>
    </source>
</evidence>
<dbReference type="AlphaFoldDB" id="A0A329MDG4"/>
<dbReference type="PANTHER" id="PTHR17490">
    <property type="entry name" value="SUA5"/>
    <property type="match status" value="1"/>
</dbReference>
<protein>
    <recommendedName>
        <fullName evidence="4 13">Threonylcarbamoyl-AMP synthase</fullName>
        <shortName evidence="13">TC-AMP synthase</shortName>
        <ecNumber evidence="3 13">2.7.7.87</ecNumber>
    </recommendedName>
    <alternativeName>
        <fullName evidence="11 13">L-threonylcarbamoyladenylate synthase</fullName>
    </alternativeName>
</protein>
<dbReference type="InterPro" id="IPR050156">
    <property type="entry name" value="TC-AMP_synthase_SUA5"/>
</dbReference>
<dbReference type="InterPro" id="IPR038385">
    <property type="entry name" value="Sua5/YwlC_C"/>
</dbReference>
<accession>A0A329MDG4</accession>
<feature type="binding site" evidence="14">
    <location>
        <position position="149"/>
    </location>
    <ligand>
        <name>ATP</name>
        <dbReference type="ChEBI" id="CHEBI:30616"/>
    </ligand>
</feature>
<evidence type="ECO:0000313" key="17">
    <source>
        <dbReference type="Proteomes" id="UP000250369"/>
    </source>
</evidence>
<dbReference type="GO" id="GO:0005524">
    <property type="term" value="F:ATP binding"/>
    <property type="evidence" value="ECO:0007669"/>
    <property type="project" value="UniProtKB-UniRule"/>
</dbReference>
<feature type="binding site" evidence="14">
    <location>
        <position position="40"/>
    </location>
    <ligand>
        <name>L-threonine</name>
        <dbReference type="ChEBI" id="CHEBI:57926"/>
    </ligand>
</feature>
<dbReference type="InterPro" id="IPR006070">
    <property type="entry name" value="Sua5-like_dom"/>
</dbReference>
<feature type="binding site" evidence="14">
    <location>
        <position position="127"/>
    </location>
    <ligand>
        <name>L-threonine</name>
        <dbReference type="ChEBI" id="CHEBI:57926"/>
    </ligand>
</feature>
<dbReference type="RefSeq" id="WP_113034187.1">
    <property type="nucleotide sequence ID" value="NZ_QMFB01000019.1"/>
</dbReference>
<feature type="binding site" evidence="14">
    <location>
        <position position="157"/>
    </location>
    <ligand>
        <name>ATP</name>
        <dbReference type="ChEBI" id="CHEBI:30616"/>
    </ligand>
</feature>
<comment type="caution">
    <text evidence="16">The sequence shown here is derived from an EMBL/GenBank/DDBJ whole genome shotgun (WGS) entry which is preliminary data.</text>
</comment>
<evidence type="ECO:0000256" key="4">
    <source>
        <dbReference type="ARBA" id="ARBA00015492"/>
    </source>
</evidence>
<dbReference type="EMBL" id="QMFB01000019">
    <property type="protein sequence ID" value="RAV17336.1"/>
    <property type="molecule type" value="Genomic_DNA"/>
</dbReference>
<dbReference type="OrthoDB" id="9814580at2"/>
<keyword evidence="10 13" id="KW-0067">ATP-binding</keyword>
<evidence type="ECO:0000256" key="10">
    <source>
        <dbReference type="ARBA" id="ARBA00022840"/>
    </source>
</evidence>
<evidence type="ECO:0000256" key="12">
    <source>
        <dbReference type="ARBA" id="ARBA00048366"/>
    </source>
</evidence>
<feature type="binding site" evidence="14">
    <location>
        <position position="67"/>
    </location>
    <ligand>
        <name>ATP</name>
        <dbReference type="ChEBI" id="CHEBI:30616"/>
    </ligand>
</feature>
<feature type="binding site" evidence="14">
    <location>
        <position position="275"/>
    </location>
    <ligand>
        <name>ATP</name>
        <dbReference type="ChEBI" id="CHEBI:30616"/>
    </ligand>
</feature>
<dbReference type="PANTHER" id="PTHR17490:SF16">
    <property type="entry name" value="THREONYLCARBAMOYL-AMP SYNTHASE"/>
    <property type="match status" value="1"/>
</dbReference>
<organism evidence="16 17">
    <name type="scientific">Paenibacillus contaminans</name>
    <dbReference type="NCBI Taxonomy" id="450362"/>
    <lineage>
        <taxon>Bacteria</taxon>
        <taxon>Bacillati</taxon>
        <taxon>Bacillota</taxon>
        <taxon>Bacilli</taxon>
        <taxon>Bacillales</taxon>
        <taxon>Paenibacillaceae</taxon>
        <taxon>Paenibacillus</taxon>
    </lineage>
</organism>
<proteinExistence type="inferred from homology"/>
<keyword evidence="8 13" id="KW-0548">Nucleotidyltransferase</keyword>
<comment type="similarity">
    <text evidence="2 13">Belongs to the SUA5 family.</text>
</comment>
<dbReference type="GO" id="GO:0006450">
    <property type="term" value="P:regulation of translational fidelity"/>
    <property type="evidence" value="ECO:0007669"/>
    <property type="project" value="TreeGrafter"/>
</dbReference>
<comment type="function">
    <text evidence="13">Required for the formation of a threonylcarbamoyl group on adenosine at position 37 (t(6)A37) in tRNAs that read codons beginning with adenine.</text>
</comment>
<feature type="domain" description="YrdC-like" evidence="15">
    <location>
        <begin position="18"/>
        <end position="206"/>
    </location>
</feature>
<keyword evidence="5 13" id="KW-0963">Cytoplasm</keyword>
<evidence type="ECO:0000256" key="11">
    <source>
        <dbReference type="ARBA" id="ARBA00029774"/>
    </source>
</evidence>
<feature type="binding site" evidence="14">
    <location>
        <position position="72"/>
    </location>
    <ligand>
        <name>L-threonine</name>
        <dbReference type="ChEBI" id="CHEBI:57926"/>
    </ligand>
</feature>
<dbReference type="Gene3D" id="3.40.50.11030">
    <property type="entry name" value="Threonylcarbamoyl-AMP synthase, C-terminal domain"/>
    <property type="match status" value="1"/>
</dbReference>
<dbReference type="Pfam" id="PF03481">
    <property type="entry name" value="Sua5_C"/>
    <property type="match status" value="1"/>
</dbReference>